<dbReference type="EMBL" id="KN822085">
    <property type="protein sequence ID" value="KIM58481.1"/>
    <property type="molecule type" value="Genomic_DNA"/>
</dbReference>
<gene>
    <name evidence="2" type="ORF">SCLCIDRAFT_1190986</name>
</gene>
<reference evidence="2 3" key="1">
    <citation type="submission" date="2014-04" db="EMBL/GenBank/DDBJ databases">
        <authorList>
            <consortium name="DOE Joint Genome Institute"/>
            <person name="Kuo A."/>
            <person name="Kohler A."/>
            <person name="Nagy L.G."/>
            <person name="Floudas D."/>
            <person name="Copeland A."/>
            <person name="Barry K.W."/>
            <person name="Cichocki N."/>
            <person name="Veneault-Fourrey C."/>
            <person name="LaButti K."/>
            <person name="Lindquist E.A."/>
            <person name="Lipzen A."/>
            <person name="Lundell T."/>
            <person name="Morin E."/>
            <person name="Murat C."/>
            <person name="Sun H."/>
            <person name="Tunlid A."/>
            <person name="Henrissat B."/>
            <person name="Grigoriev I.V."/>
            <person name="Hibbett D.S."/>
            <person name="Martin F."/>
            <person name="Nordberg H.P."/>
            <person name="Cantor M.N."/>
            <person name="Hua S.X."/>
        </authorList>
    </citation>
    <scope>NUCLEOTIDE SEQUENCE [LARGE SCALE GENOMIC DNA]</scope>
    <source>
        <strain evidence="2 3">Foug A</strain>
    </source>
</reference>
<protein>
    <submittedName>
        <fullName evidence="2">Uncharacterized protein</fullName>
    </submittedName>
</protein>
<dbReference type="InParanoid" id="A0A0C3DR52"/>
<organism evidence="2 3">
    <name type="scientific">Scleroderma citrinum Foug A</name>
    <dbReference type="NCBI Taxonomy" id="1036808"/>
    <lineage>
        <taxon>Eukaryota</taxon>
        <taxon>Fungi</taxon>
        <taxon>Dikarya</taxon>
        <taxon>Basidiomycota</taxon>
        <taxon>Agaricomycotina</taxon>
        <taxon>Agaricomycetes</taxon>
        <taxon>Agaricomycetidae</taxon>
        <taxon>Boletales</taxon>
        <taxon>Sclerodermatineae</taxon>
        <taxon>Sclerodermataceae</taxon>
        <taxon>Scleroderma</taxon>
    </lineage>
</organism>
<evidence type="ECO:0000313" key="3">
    <source>
        <dbReference type="Proteomes" id="UP000053989"/>
    </source>
</evidence>
<keyword evidence="1" id="KW-1133">Transmembrane helix</keyword>
<proteinExistence type="predicted"/>
<dbReference type="Proteomes" id="UP000053989">
    <property type="component" value="Unassembled WGS sequence"/>
</dbReference>
<dbReference type="AlphaFoldDB" id="A0A0C3DR52"/>
<name>A0A0C3DR52_9AGAM</name>
<dbReference type="OrthoDB" id="2653326at2759"/>
<reference evidence="3" key="2">
    <citation type="submission" date="2015-01" db="EMBL/GenBank/DDBJ databases">
        <title>Evolutionary Origins and Diversification of the Mycorrhizal Mutualists.</title>
        <authorList>
            <consortium name="DOE Joint Genome Institute"/>
            <consortium name="Mycorrhizal Genomics Consortium"/>
            <person name="Kohler A."/>
            <person name="Kuo A."/>
            <person name="Nagy L.G."/>
            <person name="Floudas D."/>
            <person name="Copeland A."/>
            <person name="Barry K.W."/>
            <person name="Cichocki N."/>
            <person name="Veneault-Fourrey C."/>
            <person name="LaButti K."/>
            <person name="Lindquist E.A."/>
            <person name="Lipzen A."/>
            <person name="Lundell T."/>
            <person name="Morin E."/>
            <person name="Murat C."/>
            <person name="Riley R."/>
            <person name="Ohm R."/>
            <person name="Sun H."/>
            <person name="Tunlid A."/>
            <person name="Henrissat B."/>
            <person name="Grigoriev I.V."/>
            <person name="Hibbett D.S."/>
            <person name="Martin F."/>
        </authorList>
    </citation>
    <scope>NUCLEOTIDE SEQUENCE [LARGE SCALE GENOMIC DNA]</scope>
    <source>
        <strain evidence="3">Foug A</strain>
    </source>
</reference>
<evidence type="ECO:0000313" key="2">
    <source>
        <dbReference type="EMBL" id="KIM58481.1"/>
    </source>
</evidence>
<feature type="non-terminal residue" evidence="2">
    <location>
        <position position="60"/>
    </location>
</feature>
<keyword evidence="1" id="KW-0472">Membrane</keyword>
<keyword evidence="1" id="KW-0812">Transmembrane</keyword>
<dbReference type="HOGENOM" id="CLU_192418_0_0_1"/>
<sequence>MEALPPFFGYQIFAALVLMSSACNSGDVMTLLLQYWLVLSGDPFLLCFCSLFVGLLSHYH</sequence>
<accession>A0A0C3DR52</accession>
<keyword evidence="3" id="KW-1185">Reference proteome</keyword>
<evidence type="ECO:0000256" key="1">
    <source>
        <dbReference type="SAM" id="Phobius"/>
    </source>
</evidence>
<feature type="transmembrane region" description="Helical" evidence="1">
    <location>
        <begin position="35"/>
        <end position="56"/>
    </location>
</feature>